<protein>
    <submittedName>
        <fullName evidence="2">Uncharacterized protein</fullName>
    </submittedName>
</protein>
<keyword evidence="1" id="KW-0472">Membrane</keyword>
<name>A0AA49JK49_9BACT</name>
<accession>A0AA49JK49</accession>
<proteinExistence type="predicted"/>
<keyword evidence="1" id="KW-1133">Transmembrane helix</keyword>
<feature type="transmembrane region" description="Helical" evidence="1">
    <location>
        <begin position="66"/>
        <end position="83"/>
    </location>
</feature>
<dbReference type="EMBL" id="CP120682">
    <property type="protein sequence ID" value="WKN40138.1"/>
    <property type="molecule type" value="Genomic_DNA"/>
</dbReference>
<sequence>MEKSIETIWKEGFLKHDALVAPKLNDLYNQKSSHIIDKFKRRFKINLIAIVTGSFVVLGLSFSVGIPVMGVLFFLILQVIVIVNKKQLNELKKVDKGKSSYQYLKTFDDWLKKQLSVNRRMARYCYPLFFLSIVLGFWFADNFQIIFSKIIEQHHEIYLIHGIPVVWLILVGLVAALLAIFGGRIYDLDVGVVYGRMLNKLEEMLADMDELRS</sequence>
<gene>
    <name evidence="2" type="ORF">K4G66_15700</name>
</gene>
<organism evidence="2">
    <name type="scientific">Roseihalotalea indica</name>
    <dbReference type="NCBI Taxonomy" id="2867963"/>
    <lineage>
        <taxon>Bacteria</taxon>
        <taxon>Pseudomonadati</taxon>
        <taxon>Bacteroidota</taxon>
        <taxon>Cytophagia</taxon>
        <taxon>Cytophagales</taxon>
        <taxon>Catalimonadaceae</taxon>
        <taxon>Roseihalotalea</taxon>
    </lineage>
</organism>
<feature type="transmembrane region" description="Helical" evidence="1">
    <location>
        <begin position="159"/>
        <end position="181"/>
    </location>
</feature>
<feature type="transmembrane region" description="Helical" evidence="1">
    <location>
        <begin position="121"/>
        <end position="139"/>
    </location>
</feature>
<feature type="transmembrane region" description="Helical" evidence="1">
    <location>
        <begin position="43"/>
        <end position="60"/>
    </location>
</feature>
<dbReference type="AlphaFoldDB" id="A0AA49JK49"/>
<reference evidence="2" key="2">
    <citation type="journal article" date="2024" name="Antonie Van Leeuwenhoek">
        <title>Roseihalotalea indica gen. nov., sp. nov., a halophilic Bacteroidetes from mesopelagic Southwest Indian Ocean with higher carbohydrate metabolic potential.</title>
        <authorList>
            <person name="Chen B."/>
            <person name="Zhang M."/>
            <person name="Lin D."/>
            <person name="Ye J."/>
            <person name="Tang K."/>
        </authorList>
    </citation>
    <scope>NUCLEOTIDE SEQUENCE</scope>
    <source>
        <strain evidence="2">TK19036</strain>
    </source>
</reference>
<reference evidence="2" key="1">
    <citation type="journal article" date="2023" name="Comput. Struct. Biotechnol. J.">
        <title>Discovery of a novel marine Bacteroidetes with a rich repertoire of carbohydrate-active enzymes.</title>
        <authorList>
            <person name="Chen B."/>
            <person name="Liu G."/>
            <person name="Chen Q."/>
            <person name="Wang H."/>
            <person name="Liu L."/>
            <person name="Tang K."/>
        </authorList>
    </citation>
    <scope>NUCLEOTIDE SEQUENCE</scope>
    <source>
        <strain evidence="2">TK19036</strain>
    </source>
</reference>
<evidence type="ECO:0000313" key="2">
    <source>
        <dbReference type="EMBL" id="WKN40138.1"/>
    </source>
</evidence>
<keyword evidence="1" id="KW-0812">Transmembrane</keyword>
<evidence type="ECO:0000256" key="1">
    <source>
        <dbReference type="SAM" id="Phobius"/>
    </source>
</evidence>